<accession>A0A8S1L9C4</accession>
<keyword evidence="2" id="KW-1185">Reference proteome</keyword>
<evidence type="ECO:0000313" key="2">
    <source>
        <dbReference type="Proteomes" id="UP000688137"/>
    </source>
</evidence>
<name>A0A8S1L9C4_PARPR</name>
<sequence length="205" mass="25093">MSDLSVIQNEQFICAPNLLQCQQAFCYILEQMINLELLTPNISIKFDKEIEGYLQLKYQLQKDDLNKLIIQEKELLEFFQGWFSYDREIEKLQTTSNSKIQYHLNLNFQTQYDFENECLKNFKKFILNKKINELKKFKEYYKEQNTLNNWKKIIDDLKVNNIQVFIMLCLIKDQEPQNKFTHYSLQWWFNWNQTSVFIKTKEKYQ</sequence>
<proteinExistence type="predicted"/>
<protein>
    <submittedName>
        <fullName evidence="1">Uncharacterized protein</fullName>
    </submittedName>
</protein>
<gene>
    <name evidence="1" type="ORF">PPRIM_AZ9-3.1.T0360272</name>
</gene>
<evidence type="ECO:0000313" key="1">
    <source>
        <dbReference type="EMBL" id="CAD8064730.1"/>
    </source>
</evidence>
<reference evidence="1" key="1">
    <citation type="submission" date="2021-01" db="EMBL/GenBank/DDBJ databases">
        <authorList>
            <consortium name="Genoscope - CEA"/>
            <person name="William W."/>
        </authorList>
    </citation>
    <scope>NUCLEOTIDE SEQUENCE</scope>
</reference>
<comment type="caution">
    <text evidence="1">The sequence shown here is derived from an EMBL/GenBank/DDBJ whole genome shotgun (WGS) entry which is preliminary data.</text>
</comment>
<dbReference type="EMBL" id="CAJJDM010000035">
    <property type="protein sequence ID" value="CAD8064730.1"/>
    <property type="molecule type" value="Genomic_DNA"/>
</dbReference>
<dbReference type="AlphaFoldDB" id="A0A8S1L9C4"/>
<organism evidence="1 2">
    <name type="scientific">Paramecium primaurelia</name>
    <dbReference type="NCBI Taxonomy" id="5886"/>
    <lineage>
        <taxon>Eukaryota</taxon>
        <taxon>Sar</taxon>
        <taxon>Alveolata</taxon>
        <taxon>Ciliophora</taxon>
        <taxon>Intramacronucleata</taxon>
        <taxon>Oligohymenophorea</taxon>
        <taxon>Peniculida</taxon>
        <taxon>Parameciidae</taxon>
        <taxon>Paramecium</taxon>
    </lineage>
</organism>
<dbReference type="Proteomes" id="UP000688137">
    <property type="component" value="Unassembled WGS sequence"/>
</dbReference>